<dbReference type="Proteomes" id="UP000054485">
    <property type="component" value="Unassembled WGS sequence"/>
</dbReference>
<proteinExistence type="predicted"/>
<reference evidence="1 2" key="1">
    <citation type="submission" date="2014-04" db="EMBL/GenBank/DDBJ databases">
        <authorList>
            <consortium name="DOE Joint Genome Institute"/>
            <person name="Kuo A."/>
            <person name="Ruytinx J."/>
            <person name="Rineau F."/>
            <person name="Colpaert J."/>
            <person name="Kohler A."/>
            <person name="Nagy L.G."/>
            <person name="Floudas D."/>
            <person name="Copeland A."/>
            <person name="Barry K.W."/>
            <person name="Cichocki N."/>
            <person name="Veneault-Fourrey C."/>
            <person name="LaButti K."/>
            <person name="Lindquist E.A."/>
            <person name="Lipzen A."/>
            <person name="Lundell T."/>
            <person name="Morin E."/>
            <person name="Murat C."/>
            <person name="Sun H."/>
            <person name="Tunlid A."/>
            <person name="Henrissat B."/>
            <person name="Grigoriev I.V."/>
            <person name="Hibbett D.S."/>
            <person name="Martin F."/>
            <person name="Nordberg H.P."/>
            <person name="Cantor M.N."/>
            <person name="Hua S.X."/>
        </authorList>
    </citation>
    <scope>NUCLEOTIDE SEQUENCE [LARGE SCALE GENOMIC DNA]</scope>
    <source>
        <strain evidence="1 2">UH-Slu-Lm8-n1</strain>
    </source>
</reference>
<dbReference type="AlphaFoldDB" id="A0A0C9ZVG0"/>
<dbReference type="EMBL" id="KN835257">
    <property type="protein sequence ID" value="KIK41830.1"/>
    <property type="molecule type" value="Genomic_DNA"/>
</dbReference>
<reference evidence="2" key="2">
    <citation type="submission" date="2015-01" db="EMBL/GenBank/DDBJ databases">
        <title>Evolutionary Origins and Diversification of the Mycorrhizal Mutualists.</title>
        <authorList>
            <consortium name="DOE Joint Genome Institute"/>
            <consortium name="Mycorrhizal Genomics Consortium"/>
            <person name="Kohler A."/>
            <person name="Kuo A."/>
            <person name="Nagy L.G."/>
            <person name="Floudas D."/>
            <person name="Copeland A."/>
            <person name="Barry K.W."/>
            <person name="Cichocki N."/>
            <person name="Veneault-Fourrey C."/>
            <person name="LaButti K."/>
            <person name="Lindquist E.A."/>
            <person name="Lipzen A."/>
            <person name="Lundell T."/>
            <person name="Morin E."/>
            <person name="Murat C."/>
            <person name="Riley R."/>
            <person name="Ohm R."/>
            <person name="Sun H."/>
            <person name="Tunlid A."/>
            <person name="Henrissat B."/>
            <person name="Grigoriev I.V."/>
            <person name="Hibbett D.S."/>
            <person name="Martin F."/>
        </authorList>
    </citation>
    <scope>NUCLEOTIDE SEQUENCE [LARGE SCALE GENOMIC DNA]</scope>
    <source>
        <strain evidence="2">UH-Slu-Lm8-n1</strain>
    </source>
</reference>
<organism evidence="1 2">
    <name type="scientific">Suillus luteus UH-Slu-Lm8-n1</name>
    <dbReference type="NCBI Taxonomy" id="930992"/>
    <lineage>
        <taxon>Eukaryota</taxon>
        <taxon>Fungi</taxon>
        <taxon>Dikarya</taxon>
        <taxon>Basidiomycota</taxon>
        <taxon>Agaricomycotina</taxon>
        <taxon>Agaricomycetes</taxon>
        <taxon>Agaricomycetidae</taxon>
        <taxon>Boletales</taxon>
        <taxon>Suillineae</taxon>
        <taxon>Suillaceae</taxon>
        <taxon>Suillus</taxon>
    </lineage>
</organism>
<keyword evidence="2" id="KW-1185">Reference proteome</keyword>
<accession>A0A0C9ZVG0</accession>
<evidence type="ECO:0000313" key="1">
    <source>
        <dbReference type="EMBL" id="KIK41830.1"/>
    </source>
</evidence>
<name>A0A0C9ZVG0_9AGAM</name>
<dbReference type="InParanoid" id="A0A0C9ZVG0"/>
<evidence type="ECO:0000313" key="2">
    <source>
        <dbReference type="Proteomes" id="UP000054485"/>
    </source>
</evidence>
<gene>
    <name evidence="1" type="ORF">CY34DRAFT_184455</name>
</gene>
<sequence length="85" mass="9897">MVILRSSLRHYVWASAIKLPNIRVSEQLSTRHSRSQRTQLKLFGPLNAYLDPCRTLLEHNIPVKNLAHEKSNLDHLLHTSVIRYT</sequence>
<protein>
    <submittedName>
        <fullName evidence="1">Uncharacterized protein</fullName>
    </submittedName>
</protein>
<dbReference type="HOGENOM" id="CLU_2514128_0_0_1"/>